<accession>A0A2R5FWZ2</accession>
<keyword evidence="1" id="KW-0812">Transmembrane</keyword>
<dbReference type="Proteomes" id="UP000245124">
    <property type="component" value="Unassembled WGS sequence"/>
</dbReference>
<proteinExistence type="predicted"/>
<evidence type="ECO:0000313" key="3">
    <source>
        <dbReference type="Proteomes" id="UP000245124"/>
    </source>
</evidence>
<dbReference type="AlphaFoldDB" id="A0A2R5FWZ2"/>
<name>A0A2R5FWZ2_NOSCO</name>
<protein>
    <submittedName>
        <fullName evidence="2">Uncharacterized protein</fullName>
    </submittedName>
</protein>
<feature type="transmembrane region" description="Helical" evidence="1">
    <location>
        <begin position="61"/>
        <end position="78"/>
    </location>
</feature>
<evidence type="ECO:0000256" key="1">
    <source>
        <dbReference type="SAM" id="Phobius"/>
    </source>
</evidence>
<feature type="transmembrane region" description="Helical" evidence="1">
    <location>
        <begin position="31"/>
        <end position="49"/>
    </location>
</feature>
<evidence type="ECO:0000313" key="2">
    <source>
        <dbReference type="EMBL" id="GBG23286.1"/>
    </source>
</evidence>
<dbReference type="EMBL" id="BDUD01000002">
    <property type="protein sequence ID" value="GBG23286.1"/>
    <property type="molecule type" value="Genomic_DNA"/>
</dbReference>
<gene>
    <name evidence="2" type="ORF">NIES4072_69980</name>
</gene>
<sequence length="81" mass="9522">MITSDIYPKLLHNFDTAESCVLNSYKSLTNLILFMSLGTIFWFGALLFIRFVGDHLFINDNPWLVFLFIWFKAAYLGFEPY</sequence>
<keyword evidence="1" id="KW-1133">Transmembrane helix</keyword>
<organism evidence="2 3">
    <name type="scientific">Nostoc commune NIES-4072</name>
    <dbReference type="NCBI Taxonomy" id="2005467"/>
    <lineage>
        <taxon>Bacteria</taxon>
        <taxon>Bacillati</taxon>
        <taxon>Cyanobacteriota</taxon>
        <taxon>Cyanophyceae</taxon>
        <taxon>Nostocales</taxon>
        <taxon>Nostocaceae</taxon>
        <taxon>Nostoc</taxon>
    </lineage>
</organism>
<keyword evidence="3" id="KW-1185">Reference proteome</keyword>
<reference evidence="2 3" key="1">
    <citation type="submission" date="2017-06" db="EMBL/GenBank/DDBJ databases">
        <title>Genome sequencing of cyanobaciteial culture collection at National Institute for Environmental Studies (NIES).</title>
        <authorList>
            <person name="Hirose Y."/>
            <person name="Shimura Y."/>
            <person name="Fujisawa T."/>
            <person name="Nakamura Y."/>
            <person name="Kawachi M."/>
        </authorList>
    </citation>
    <scope>NUCLEOTIDE SEQUENCE [LARGE SCALE GENOMIC DNA]</scope>
    <source>
        <strain evidence="2 3">NIES-4072</strain>
    </source>
</reference>
<comment type="caution">
    <text evidence="2">The sequence shown here is derived from an EMBL/GenBank/DDBJ whole genome shotgun (WGS) entry which is preliminary data.</text>
</comment>
<keyword evidence="1" id="KW-0472">Membrane</keyword>